<comment type="caution">
    <text evidence="6">The sequence shown here is derived from an EMBL/GenBank/DDBJ whole genome shotgun (WGS) entry which is preliminary data.</text>
</comment>
<evidence type="ECO:0000256" key="2">
    <source>
        <dbReference type="ARBA" id="ARBA00022908"/>
    </source>
</evidence>
<dbReference type="SUPFAM" id="SSF56349">
    <property type="entry name" value="DNA breaking-rejoining enzymes"/>
    <property type="match status" value="1"/>
</dbReference>
<evidence type="ECO:0000313" key="7">
    <source>
        <dbReference type="Proteomes" id="UP000279372"/>
    </source>
</evidence>
<reference evidence="6 7" key="1">
    <citation type="submission" date="2018-08" db="EMBL/GenBank/DDBJ databases">
        <title>Recombination of ecologically and evolutionarily significant loci maintains genetic cohesion in the Pseudomonas syringae species complex.</title>
        <authorList>
            <person name="Dillon M."/>
            <person name="Thakur S."/>
            <person name="Almeida R.N.D."/>
            <person name="Weir B.S."/>
            <person name="Guttman D.S."/>
        </authorList>
    </citation>
    <scope>NUCLEOTIDE SEQUENCE [LARGE SCALE GENOMIC DNA]</scope>
    <source>
        <strain evidence="6 7">ICMP 8902</strain>
    </source>
</reference>
<dbReference type="GO" id="GO:0003677">
    <property type="term" value="F:DNA binding"/>
    <property type="evidence" value="ECO:0007669"/>
    <property type="project" value="UniProtKB-KW"/>
</dbReference>
<evidence type="ECO:0000259" key="5">
    <source>
        <dbReference type="PROSITE" id="PS51898"/>
    </source>
</evidence>
<sequence length="324" mass="37739">LDQLISLQGAIRAREETYYIKTRSGKPIARTHMWHHSFGSYNREHSRDPITDEQIKLLKATIRKQKASAFIKVRRANMIDMLTDTGARRTEIALLTVEDVKAALAMDEPMLRLTTLKREDKAERMIPILLSTLVKLNRYIESERRQLMRKVYKDGKDHRFFFVSSTTGRPLSSESISNEIRELRKAAGIECQICPHMFRHAFITKLFIRFVTRHKLNNADEFRQALLDTSTFLAEVISWTGHIDPISLERYIHLAFRDMTSYSETLTSVHIVMAMDKYFIEEEELEAQLEEGMPIAEYRLAKKALRELSKKDMAIAKRRESSLS</sequence>
<dbReference type="InterPro" id="IPR050090">
    <property type="entry name" value="Tyrosine_recombinase_XerCD"/>
</dbReference>
<evidence type="ECO:0000256" key="4">
    <source>
        <dbReference type="ARBA" id="ARBA00023172"/>
    </source>
</evidence>
<gene>
    <name evidence="6" type="ORF">ALQ33_00626</name>
</gene>
<dbReference type="AlphaFoldDB" id="A0A3M3Z1C9"/>
<comment type="similarity">
    <text evidence="1">Belongs to the 'phage' integrase family.</text>
</comment>
<dbReference type="RefSeq" id="WP_122222502.1">
    <property type="nucleotide sequence ID" value="NZ_RBQB01000196.1"/>
</dbReference>
<keyword evidence="3" id="KW-0238">DNA-binding</keyword>
<dbReference type="Pfam" id="PF00589">
    <property type="entry name" value="Phage_integrase"/>
    <property type="match status" value="1"/>
</dbReference>
<proteinExistence type="inferred from homology"/>
<evidence type="ECO:0000256" key="1">
    <source>
        <dbReference type="ARBA" id="ARBA00008857"/>
    </source>
</evidence>
<keyword evidence="2" id="KW-0229">DNA integration</keyword>
<name>A0A3M3Z1C9_9PSED</name>
<dbReference type="InterPro" id="IPR011010">
    <property type="entry name" value="DNA_brk_join_enz"/>
</dbReference>
<dbReference type="PANTHER" id="PTHR30349">
    <property type="entry name" value="PHAGE INTEGRASE-RELATED"/>
    <property type="match status" value="1"/>
</dbReference>
<dbReference type="PANTHER" id="PTHR30349:SF41">
    <property type="entry name" value="INTEGRASE_RECOMBINASE PROTEIN MJ0367-RELATED"/>
    <property type="match status" value="1"/>
</dbReference>
<dbReference type="Gene3D" id="1.10.443.10">
    <property type="entry name" value="Intergrase catalytic core"/>
    <property type="match status" value="1"/>
</dbReference>
<dbReference type="InterPro" id="IPR013762">
    <property type="entry name" value="Integrase-like_cat_sf"/>
</dbReference>
<dbReference type="InterPro" id="IPR002104">
    <property type="entry name" value="Integrase_catalytic"/>
</dbReference>
<dbReference type="GO" id="GO:0015074">
    <property type="term" value="P:DNA integration"/>
    <property type="evidence" value="ECO:0007669"/>
    <property type="project" value="UniProtKB-KW"/>
</dbReference>
<dbReference type="PROSITE" id="PS51898">
    <property type="entry name" value="TYR_RECOMBINASE"/>
    <property type="match status" value="1"/>
</dbReference>
<evidence type="ECO:0000313" key="6">
    <source>
        <dbReference type="EMBL" id="RMO87593.1"/>
    </source>
</evidence>
<dbReference type="EMBL" id="RBQB01000196">
    <property type="protein sequence ID" value="RMO87593.1"/>
    <property type="molecule type" value="Genomic_DNA"/>
</dbReference>
<feature type="domain" description="Tyr recombinase" evidence="5">
    <location>
        <begin position="45"/>
        <end position="264"/>
    </location>
</feature>
<dbReference type="GO" id="GO:0006310">
    <property type="term" value="P:DNA recombination"/>
    <property type="evidence" value="ECO:0007669"/>
    <property type="project" value="UniProtKB-KW"/>
</dbReference>
<feature type="non-terminal residue" evidence="6">
    <location>
        <position position="1"/>
    </location>
</feature>
<organism evidence="6 7">
    <name type="scientific">Pseudomonas syringae pv. philadelphi</name>
    <dbReference type="NCBI Taxonomy" id="251706"/>
    <lineage>
        <taxon>Bacteria</taxon>
        <taxon>Pseudomonadati</taxon>
        <taxon>Pseudomonadota</taxon>
        <taxon>Gammaproteobacteria</taxon>
        <taxon>Pseudomonadales</taxon>
        <taxon>Pseudomonadaceae</taxon>
        <taxon>Pseudomonas</taxon>
    </lineage>
</organism>
<keyword evidence="4" id="KW-0233">DNA recombination</keyword>
<dbReference type="Proteomes" id="UP000279372">
    <property type="component" value="Unassembled WGS sequence"/>
</dbReference>
<evidence type="ECO:0000256" key="3">
    <source>
        <dbReference type="ARBA" id="ARBA00023125"/>
    </source>
</evidence>
<accession>A0A3M3Z1C9</accession>
<protein>
    <submittedName>
        <fullName evidence="6">Site-specific recombinase, phage integrase protein</fullName>
    </submittedName>
</protein>